<dbReference type="InterPro" id="IPR013702">
    <property type="entry name" value="FIST_domain_N"/>
</dbReference>
<gene>
    <name evidence="2" type="ORF">SAMN06265339_1352</name>
</gene>
<keyword evidence="3" id="KW-1185">Reference proteome</keyword>
<dbReference type="EMBL" id="FXUB01000004">
    <property type="protein sequence ID" value="SMP14983.1"/>
    <property type="molecule type" value="Genomic_DNA"/>
</dbReference>
<dbReference type="RefSeq" id="WP_283400806.1">
    <property type="nucleotide sequence ID" value="NZ_FXUB01000004.1"/>
</dbReference>
<name>A0ABY1NPR8_9BACT</name>
<comment type="caution">
    <text evidence="2">The sequence shown here is derived from an EMBL/GenBank/DDBJ whole genome shotgun (WGS) entry which is preliminary data.</text>
</comment>
<evidence type="ECO:0000259" key="1">
    <source>
        <dbReference type="SMART" id="SM01204"/>
    </source>
</evidence>
<dbReference type="SMART" id="SM01204">
    <property type="entry name" value="FIST_C"/>
    <property type="match status" value="1"/>
</dbReference>
<reference evidence="2 3" key="1">
    <citation type="submission" date="2017-05" db="EMBL/GenBank/DDBJ databases">
        <authorList>
            <person name="Varghese N."/>
            <person name="Submissions S."/>
        </authorList>
    </citation>
    <scope>NUCLEOTIDE SEQUENCE [LARGE SCALE GENOMIC DNA]</scope>
    <source>
        <strain evidence="2 3">DSM 15522</strain>
    </source>
</reference>
<proteinExistence type="predicted"/>
<dbReference type="InterPro" id="IPR019494">
    <property type="entry name" value="FIST_C"/>
</dbReference>
<dbReference type="Pfam" id="PF10442">
    <property type="entry name" value="FIST_C"/>
    <property type="match status" value="1"/>
</dbReference>
<feature type="domain" description="FIST C-domain" evidence="1">
    <location>
        <begin position="225"/>
        <end position="359"/>
    </location>
</feature>
<evidence type="ECO:0000313" key="2">
    <source>
        <dbReference type="EMBL" id="SMP14983.1"/>
    </source>
</evidence>
<organism evidence="2 3">
    <name type="scientific">Desulfurobacterium pacificum</name>
    <dbReference type="NCBI Taxonomy" id="240166"/>
    <lineage>
        <taxon>Bacteria</taxon>
        <taxon>Pseudomonadati</taxon>
        <taxon>Aquificota</taxon>
        <taxon>Aquificia</taxon>
        <taxon>Desulfurobacteriales</taxon>
        <taxon>Desulfurobacteriaceae</taxon>
        <taxon>Desulfurobacterium</taxon>
    </lineage>
</organism>
<dbReference type="Proteomes" id="UP001157911">
    <property type="component" value="Unassembled WGS sequence"/>
</dbReference>
<dbReference type="PANTHER" id="PTHR14939:SF5">
    <property type="entry name" value="F-BOX ONLY PROTEIN 22"/>
    <property type="match status" value="1"/>
</dbReference>
<dbReference type="PANTHER" id="PTHR14939">
    <property type="entry name" value="F-BOX ONLY PROTEIN 22"/>
    <property type="match status" value="1"/>
</dbReference>
<accession>A0ABY1NPR8</accession>
<protein>
    <submittedName>
        <fullName evidence="2">FIST N domain-containing protein</fullName>
    </submittedName>
</protein>
<dbReference type="Pfam" id="PF08495">
    <property type="entry name" value="FIST"/>
    <property type="match status" value="1"/>
</dbReference>
<sequence length="379" mass="42552">MRTKVISSNNPVLQLALEEIEENLFQTPDFAMISVCPCYPYEDVPSCIESILGIENYVAFNAIDSFCNTKIMNKGVSGMFFFFERNASVEIFCCENLPSSNLEETIRETVSFLKEKSHNLNLIIGDYSSGVFPVFLCELGKQLKKENINAENICGGIVSTPIKNGRPESGYVFANGRVISEGFVIVSFSNLTFEIALSTGIFRRGPVYTVTSGSMFDIYELDGEPAHYLPERLLKNIENYKKEHLWYTPLAVLNEKEEITTVRTFKDFSPGKIEVWAPIEEGQKLKLAFVVPEEILKDTESSAKRVKAKLSCVEAIFNFSCVARQYTLEKKAELEPKIYAQILNAPLFGFFTHGEIAPSEGTLKLHNQTSVLVAMKEAL</sequence>
<evidence type="ECO:0000313" key="3">
    <source>
        <dbReference type="Proteomes" id="UP001157911"/>
    </source>
</evidence>